<evidence type="ECO:0000256" key="2">
    <source>
        <dbReference type="SAM" id="Phobius"/>
    </source>
</evidence>
<dbReference type="AlphaFoldDB" id="A0A0N9Y6F1"/>
<gene>
    <name evidence="3" type="ORF">XA26_10720</name>
</gene>
<keyword evidence="2" id="KW-1133">Transmembrane helix</keyword>
<feature type="transmembrane region" description="Helical" evidence="2">
    <location>
        <begin position="7"/>
        <end position="30"/>
    </location>
</feature>
<protein>
    <submittedName>
        <fullName evidence="3">Uncharacterized protein</fullName>
    </submittedName>
</protein>
<dbReference type="RefSeq" id="WP_131811475.1">
    <property type="nucleotide sequence ID" value="NZ_JAAZWM010000018.1"/>
</dbReference>
<reference evidence="3 4" key="1">
    <citation type="journal article" date="2015" name="MBio">
        <title>Enzymatic Degradation of Phenazines Can Generate Energy and Protect Sensitive Organisms from Toxicity.</title>
        <authorList>
            <person name="Costa K.C."/>
            <person name="Bergkessel M."/>
            <person name="Saunders S."/>
            <person name="Korlach J."/>
            <person name="Newman D.K."/>
        </authorList>
    </citation>
    <scope>NUCLEOTIDE SEQUENCE [LARGE SCALE GENOMIC DNA]</scope>
    <source>
        <strain evidence="3 4">CT6</strain>
    </source>
</reference>
<dbReference type="EMBL" id="CP011269">
    <property type="protein sequence ID" value="ALI24929.1"/>
    <property type="molecule type" value="Genomic_DNA"/>
</dbReference>
<evidence type="ECO:0000313" key="3">
    <source>
        <dbReference type="EMBL" id="ALI24929.1"/>
    </source>
</evidence>
<evidence type="ECO:0000256" key="1">
    <source>
        <dbReference type="SAM" id="MobiDB-lite"/>
    </source>
</evidence>
<keyword evidence="2" id="KW-0812">Transmembrane</keyword>
<proteinExistence type="predicted"/>
<organism evidence="3 4">
    <name type="scientific">Mycolicibacterium fortuitum</name>
    <name type="common">Mycobacterium fortuitum</name>
    <dbReference type="NCBI Taxonomy" id="1766"/>
    <lineage>
        <taxon>Bacteria</taxon>
        <taxon>Bacillati</taxon>
        <taxon>Actinomycetota</taxon>
        <taxon>Actinomycetes</taxon>
        <taxon>Mycobacteriales</taxon>
        <taxon>Mycobacteriaceae</taxon>
        <taxon>Mycolicibacterium</taxon>
    </lineage>
</organism>
<dbReference type="PATRIC" id="fig|1766.6.peg.1064"/>
<dbReference type="KEGG" id="mft:XA26_10720"/>
<keyword evidence="2" id="KW-0472">Membrane</keyword>
<keyword evidence="4" id="KW-1185">Reference proteome</keyword>
<accession>A0A0N9Y6F1</accession>
<sequence>MSVLNKRWLWVAIAAVVAVACVTTAGVWLLQRDASAGPPSGDCAVVEQLGHEWLAMTSSVHDEMATGPGGQPAWQSVADQEAAMAVKISTAATAVSASSLKEQLNKWAEAAELTAKLQRDSANRSPGADPSESEGQAFVASSVMTYEATAALRDQCPDMPVQPPDTP</sequence>
<feature type="region of interest" description="Disordered" evidence="1">
    <location>
        <begin position="117"/>
        <end position="140"/>
    </location>
</feature>
<evidence type="ECO:0000313" key="4">
    <source>
        <dbReference type="Proteomes" id="UP000057134"/>
    </source>
</evidence>
<name>A0A0N9Y6F1_MYCFO</name>
<dbReference type="STRING" id="1766.XA26_10720"/>
<dbReference type="Proteomes" id="UP000057134">
    <property type="component" value="Chromosome"/>
</dbReference>
<dbReference type="PROSITE" id="PS51257">
    <property type="entry name" value="PROKAR_LIPOPROTEIN"/>
    <property type="match status" value="1"/>
</dbReference>